<dbReference type="AlphaFoldDB" id="A0A3B0VE00"/>
<evidence type="ECO:0000313" key="1">
    <source>
        <dbReference type="EMBL" id="VAW37182.1"/>
    </source>
</evidence>
<dbReference type="Pfam" id="PF07394">
    <property type="entry name" value="DUF1501"/>
    <property type="match status" value="1"/>
</dbReference>
<dbReference type="InterPro" id="IPR010869">
    <property type="entry name" value="DUF1501"/>
</dbReference>
<organism evidence="1">
    <name type="scientific">hydrothermal vent metagenome</name>
    <dbReference type="NCBI Taxonomy" id="652676"/>
    <lineage>
        <taxon>unclassified sequences</taxon>
        <taxon>metagenomes</taxon>
        <taxon>ecological metagenomes</taxon>
    </lineage>
</organism>
<gene>
    <name evidence="1" type="ORF">MNBD_GAMMA01-2020</name>
</gene>
<evidence type="ECO:0008006" key="2">
    <source>
        <dbReference type="Google" id="ProtNLM"/>
    </source>
</evidence>
<dbReference type="EMBL" id="UOEW01000160">
    <property type="protein sequence ID" value="VAW37182.1"/>
    <property type="molecule type" value="Genomic_DNA"/>
</dbReference>
<proteinExistence type="predicted"/>
<sequence>MITRRKFLQGATAFFTLAGTGITIGINKQGTSGLANEKALIHLFFRGGMDALNFLIPRLGTHRAEYEFKRPNIQVPVSEILNLNHAFGLPSTCSELHALYQQGKMAMIHAVGMPEGLSSRSHFESQAMFDYGTPGSSAYANGWLARHVNSSPAINASAVIPSMSPGNPPASHLGDPGVLSVDDPAGFHPNTGRYADEHLHTLGQIYSGSGLLDDAMQATIDNINIITELDLSIPDSYPNESLARDLGLIAQVIKSDLGLQVATVDFGGWDTHQNSGTQGTGPYVDRLGVVSAAIGAFFDDLTLAGKDQNVVLTTQTEFGRRVRENGNRGTDHGTAQAMMVVGGSVNGGQVYGTFPGVADEDLYLNTDLRMTTDFRQPLSDVLRNFLGNPNIDVVFPGYTGSHGIGLFPSDEIFANGFE</sequence>
<reference evidence="1" key="1">
    <citation type="submission" date="2018-06" db="EMBL/GenBank/DDBJ databases">
        <authorList>
            <person name="Zhirakovskaya E."/>
        </authorList>
    </citation>
    <scope>NUCLEOTIDE SEQUENCE</scope>
</reference>
<dbReference type="PANTHER" id="PTHR43737">
    <property type="entry name" value="BLL7424 PROTEIN"/>
    <property type="match status" value="1"/>
</dbReference>
<protein>
    <recommendedName>
        <fullName evidence="2">DUF1501 domain-containing protein</fullName>
    </recommendedName>
</protein>
<accession>A0A3B0VE00</accession>
<dbReference type="PANTHER" id="PTHR43737:SF1">
    <property type="entry name" value="DUF1501 DOMAIN-CONTAINING PROTEIN"/>
    <property type="match status" value="1"/>
</dbReference>
<name>A0A3B0VE00_9ZZZZ</name>